<dbReference type="Pfam" id="PF00590">
    <property type="entry name" value="TP_methylase"/>
    <property type="match status" value="1"/>
</dbReference>
<name>A0A4V2S8V3_9PSEU</name>
<dbReference type="InterPro" id="IPR050161">
    <property type="entry name" value="Siro_Cobalamin_biosynth"/>
</dbReference>
<dbReference type="GO" id="GO:0004851">
    <property type="term" value="F:uroporphyrin-III C-methyltransferase activity"/>
    <property type="evidence" value="ECO:0007669"/>
    <property type="project" value="UniProtKB-EC"/>
</dbReference>
<dbReference type="FunFam" id="3.40.50.10090:FF:000002">
    <property type="entry name" value="Bifunctional uroporphyrinogen-III C-methyltransferase/uroporphyrinogen-III synthase"/>
    <property type="match status" value="1"/>
</dbReference>
<dbReference type="InterPro" id="IPR014777">
    <property type="entry name" value="4pyrrole_Mease_sub1"/>
</dbReference>
<keyword evidence="5" id="KW-0627">Porphyrin biosynthesis</keyword>
<keyword evidence="4" id="KW-0949">S-adenosyl-L-methionine</keyword>
<dbReference type="InterPro" id="IPR003043">
    <property type="entry name" value="Uropor_MeTrfase_CS"/>
</dbReference>
<dbReference type="PANTHER" id="PTHR45790">
    <property type="entry name" value="SIROHEME SYNTHASE-RELATED"/>
    <property type="match status" value="1"/>
</dbReference>
<dbReference type="PANTHER" id="PTHR45790:SF3">
    <property type="entry name" value="S-ADENOSYL-L-METHIONINE-DEPENDENT UROPORPHYRINOGEN III METHYLTRANSFERASE, CHLOROPLASTIC"/>
    <property type="match status" value="1"/>
</dbReference>
<dbReference type="AlphaFoldDB" id="A0A4V2S8V3"/>
<evidence type="ECO:0000259" key="7">
    <source>
        <dbReference type="Pfam" id="PF02602"/>
    </source>
</evidence>
<dbReference type="EC" id="2.1.1.107" evidence="1"/>
<reference evidence="8 9" key="1">
    <citation type="submission" date="2019-03" db="EMBL/GenBank/DDBJ databases">
        <title>Genomic Encyclopedia of Type Strains, Phase IV (KMG-IV): sequencing the most valuable type-strain genomes for metagenomic binning, comparative biology and taxonomic classification.</title>
        <authorList>
            <person name="Goeker M."/>
        </authorList>
    </citation>
    <scope>NUCLEOTIDE SEQUENCE [LARGE SCALE GENOMIC DNA]</scope>
    <source>
        <strain evidence="8 9">DSM 45934</strain>
    </source>
</reference>
<dbReference type="InterPro" id="IPR035996">
    <property type="entry name" value="4pyrrol_Methylase_sf"/>
</dbReference>
<keyword evidence="9" id="KW-1185">Reference proteome</keyword>
<keyword evidence="3 8" id="KW-0808">Transferase</keyword>
<dbReference type="SUPFAM" id="SSF69618">
    <property type="entry name" value="HemD-like"/>
    <property type="match status" value="1"/>
</dbReference>
<feature type="domain" description="Tetrapyrrole biosynthesis uroporphyrinogen III synthase" evidence="7">
    <location>
        <begin position="262"/>
        <end position="492"/>
    </location>
</feature>
<sequence length="519" mass="54262">MGSALNMTTTPTRARKAPGRVAFVGSGPGDAGLLTVRARELLERAELVVTDPDVPAGVLAYVNGAAEVRPAVGEPGDVAKDLTTEAKAGRSVVRLVAGDPLTQAPVVAETHAVAKSTIAFDVIPGVSAGTAVPAYAGVALGSTHTEVDVRGAVDWAGLAGTPGPIVLHASSSHLAEAASALVEHGLAAQTPVAVTSDGTGSSQRTIDTTLASLAADAGELVGHLVVTVGQAVAGRSKLSWWESRALYGWKVLVPRTKDQAQEMSERLRTHGAIPSEVPTISVEPPRSPAQMERAVKGLVDGRYQWVVFTSTNAVRAVWEKFAEFGLDARAFSGVKIACVGESTAARVRAFGIIPELIPSGEQSSEGLLADFPPYDDILDPVDRVLLPRADIATETLAAGLRDRGWEIDDVTAYRTVRAAPPPADTREMIKTGGFDAVCFTSSSTVRNLVGIAGKPHARTLVACIGPKTAETAREFGLRVDVQPEFAQVPALVDALAEHAARLRAEGALPPPRKTKRARR</sequence>
<dbReference type="InterPro" id="IPR003754">
    <property type="entry name" value="4pyrrol_synth_uPrphyn_synth"/>
</dbReference>
<dbReference type="PROSITE" id="PS00839">
    <property type="entry name" value="SUMT_1"/>
    <property type="match status" value="1"/>
</dbReference>
<dbReference type="GO" id="GO:0004852">
    <property type="term" value="F:uroporphyrinogen-III synthase activity"/>
    <property type="evidence" value="ECO:0007669"/>
    <property type="project" value="InterPro"/>
</dbReference>
<dbReference type="Gene3D" id="3.40.50.10090">
    <property type="match status" value="2"/>
</dbReference>
<keyword evidence="2 8" id="KW-0489">Methyltransferase</keyword>
<evidence type="ECO:0000313" key="9">
    <source>
        <dbReference type="Proteomes" id="UP000295680"/>
    </source>
</evidence>
<dbReference type="Gene3D" id="3.30.950.10">
    <property type="entry name" value="Methyltransferase, Cobalt-precorrin-4 Transmethylase, Domain 2"/>
    <property type="match status" value="1"/>
</dbReference>
<dbReference type="Pfam" id="PF02602">
    <property type="entry name" value="HEM4"/>
    <property type="match status" value="1"/>
</dbReference>
<protein>
    <recommendedName>
        <fullName evidence="1">uroporphyrinogen-III C-methyltransferase</fullName>
        <ecNumber evidence="1">2.1.1.107</ecNumber>
    </recommendedName>
</protein>
<dbReference type="InterPro" id="IPR000878">
    <property type="entry name" value="4pyrrol_Mease"/>
</dbReference>
<dbReference type="InterPro" id="IPR014776">
    <property type="entry name" value="4pyrrole_Mease_sub2"/>
</dbReference>
<dbReference type="GO" id="GO:0019354">
    <property type="term" value="P:siroheme biosynthetic process"/>
    <property type="evidence" value="ECO:0007669"/>
    <property type="project" value="TreeGrafter"/>
</dbReference>
<dbReference type="Gene3D" id="3.40.1010.10">
    <property type="entry name" value="Cobalt-precorrin-4 Transmethylase, Domain 1"/>
    <property type="match status" value="1"/>
</dbReference>
<evidence type="ECO:0000256" key="3">
    <source>
        <dbReference type="ARBA" id="ARBA00022679"/>
    </source>
</evidence>
<evidence type="ECO:0000256" key="2">
    <source>
        <dbReference type="ARBA" id="ARBA00022603"/>
    </source>
</evidence>
<organism evidence="8 9">
    <name type="scientific">Actinocrispum wychmicini</name>
    <dbReference type="NCBI Taxonomy" id="1213861"/>
    <lineage>
        <taxon>Bacteria</taxon>
        <taxon>Bacillati</taxon>
        <taxon>Actinomycetota</taxon>
        <taxon>Actinomycetes</taxon>
        <taxon>Pseudonocardiales</taxon>
        <taxon>Pseudonocardiaceae</taxon>
        <taxon>Actinocrispum</taxon>
    </lineage>
</organism>
<evidence type="ECO:0000313" key="8">
    <source>
        <dbReference type="EMBL" id="TCO65230.1"/>
    </source>
</evidence>
<dbReference type="InterPro" id="IPR036108">
    <property type="entry name" value="4pyrrol_syn_uPrphyn_synt_sf"/>
</dbReference>
<dbReference type="SUPFAM" id="SSF53790">
    <property type="entry name" value="Tetrapyrrole methylase"/>
    <property type="match status" value="1"/>
</dbReference>
<accession>A0A4V2S8V3</accession>
<dbReference type="CDD" id="cd06578">
    <property type="entry name" value="HemD"/>
    <property type="match status" value="1"/>
</dbReference>
<dbReference type="EMBL" id="SLWS01000001">
    <property type="protein sequence ID" value="TCO65230.1"/>
    <property type="molecule type" value="Genomic_DNA"/>
</dbReference>
<dbReference type="FunFam" id="3.40.50.10090:FF:000001">
    <property type="entry name" value="Bifunctional uroporphyrinogen-III C-methyltransferase/uroporphyrinogen-III synthase"/>
    <property type="match status" value="1"/>
</dbReference>
<dbReference type="Proteomes" id="UP000295680">
    <property type="component" value="Unassembled WGS sequence"/>
</dbReference>
<evidence type="ECO:0000259" key="6">
    <source>
        <dbReference type="Pfam" id="PF00590"/>
    </source>
</evidence>
<evidence type="ECO:0000256" key="1">
    <source>
        <dbReference type="ARBA" id="ARBA00012162"/>
    </source>
</evidence>
<comment type="caution">
    <text evidence="8">The sequence shown here is derived from an EMBL/GenBank/DDBJ whole genome shotgun (WGS) entry which is preliminary data.</text>
</comment>
<dbReference type="RefSeq" id="WP_207925885.1">
    <property type="nucleotide sequence ID" value="NZ_SLWS01000001.1"/>
</dbReference>
<gene>
    <name evidence="8" type="ORF">EV192_1011018</name>
</gene>
<feature type="domain" description="Tetrapyrrole methylase" evidence="6">
    <location>
        <begin position="21"/>
        <end position="213"/>
    </location>
</feature>
<evidence type="ECO:0000256" key="5">
    <source>
        <dbReference type="ARBA" id="ARBA00023244"/>
    </source>
</evidence>
<dbReference type="GO" id="GO:0032259">
    <property type="term" value="P:methylation"/>
    <property type="evidence" value="ECO:0007669"/>
    <property type="project" value="UniProtKB-KW"/>
</dbReference>
<evidence type="ECO:0000256" key="4">
    <source>
        <dbReference type="ARBA" id="ARBA00022691"/>
    </source>
</evidence>
<proteinExistence type="predicted"/>